<evidence type="ECO:0000313" key="8">
    <source>
        <dbReference type="EMBL" id="EYU33338.1"/>
    </source>
</evidence>
<organism evidence="8 9">
    <name type="scientific">Erythranthe guttata</name>
    <name type="common">Yellow monkey flower</name>
    <name type="synonym">Mimulus guttatus</name>
    <dbReference type="NCBI Taxonomy" id="4155"/>
    <lineage>
        <taxon>Eukaryota</taxon>
        <taxon>Viridiplantae</taxon>
        <taxon>Streptophyta</taxon>
        <taxon>Embryophyta</taxon>
        <taxon>Tracheophyta</taxon>
        <taxon>Spermatophyta</taxon>
        <taxon>Magnoliopsida</taxon>
        <taxon>eudicotyledons</taxon>
        <taxon>Gunneridae</taxon>
        <taxon>Pentapetalae</taxon>
        <taxon>asterids</taxon>
        <taxon>lamiids</taxon>
        <taxon>Lamiales</taxon>
        <taxon>Phrymaceae</taxon>
        <taxon>Erythranthe</taxon>
    </lineage>
</organism>
<accession>A0A022R156</accession>
<dbReference type="Pfam" id="PF25490">
    <property type="entry name" value="DUF7910"/>
    <property type="match status" value="1"/>
</dbReference>
<dbReference type="SUPFAM" id="SSF51445">
    <property type="entry name" value="(Trans)glycosidases"/>
    <property type="match status" value="1"/>
</dbReference>
<feature type="non-terminal residue" evidence="8">
    <location>
        <position position="334"/>
    </location>
</feature>
<evidence type="ECO:0000256" key="2">
    <source>
        <dbReference type="ARBA" id="ARBA00022801"/>
    </source>
</evidence>
<dbReference type="InterPro" id="IPR017853">
    <property type="entry name" value="GH"/>
</dbReference>
<dbReference type="Gene3D" id="2.80.10.50">
    <property type="match status" value="1"/>
</dbReference>
<proteinExistence type="inferred from homology"/>
<dbReference type="InterPro" id="IPR057232">
    <property type="entry name" value="DUF7910"/>
</dbReference>
<dbReference type="SUPFAM" id="SSF50405">
    <property type="entry name" value="Actin-crosslinking proteins"/>
    <property type="match status" value="1"/>
</dbReference>
<keyword evidence="3 4" id="KW-0326">Glycosidase</keyword>
<evidence type="ECO:0000256" key="3">
    <source>
        <dbReference type="ARBA" id="ARBA00023295"/>
    </source>
</evidence>
<dbReference type="PANTHER" id="PTHR10551">
    <property type="entry name" value="FASCIN"/>
    <property type="match status" value="1"/>
</dbReference>
<dbReference type="GO" id="GO:0004553">
    <property type="term" value="F:hydrolase activity, hydrolyzing O-glycosyl compounds"/>
    <property type="evidence" value="ECO:0007669"/>
    <property type="project" value="InterPro"/>
</dbReference>
<dbReference type="InterPro" id="IPR001547">
    <property type="entry name" value="Glyco_hydro_5"/>
</dbReference>
<name>A0A022R156_ERYGU</name>
<dbReference type="eggNOG" id="ENOG502QPYU">
    <property type="taxonomic scope" value="Eukaryota"/>
</dbReference>
<dbReference type="GO" id="GO:0000272">
    <property type="term" value="P:polysaccharide catabolic process"/>
    <property type="evidence" value="ECO:0007669"/>
    <property type="project" value="InterPro"/>
</dbReference>
<dbReference type="GO" id="GO:0007015">
    <property type="term" value="P:actin filament organization"/>
    <property type="evidence" value="ECO:0007669"/>
    <property type="project" value="InterPro"/>
</dbReference>
<dbReference type="InterPro" id="IPR008999">
    <property type="entry name" value="Actin-crosslinking"/>
</dbReference>
<protein>
    <submittedName>
        <fullName evidence="8">Uncharacterized protein</fullName>
    </submittedName>
</protein>
<dbReference type="InterPro" id="IPR010431">
    <property type="entry name" value="Fascin"/>
</dbReference>
<gene>
    <name evidence="8" type="ORF">MIMGU_mgv1a019918mg</name>
</gene>
<sequence length="334" mass="37599">MKREQHRIVGLVLVLVLVLRLFEWVPLRCGGDGLPFKAVNLGGWLVIEGWMTPSLFHNIPNKDLLDGTQVHFKSVKLNKYLCAEHGGGSSLVANRNIPKTWETFRLWRINETTFNFRVVNKDFIGLSSSDQGEGNYKVLAGAAEPGTTETFRIVSNVDNPRRVRIQASNGLFLQAENENSVTADYSGSSDEWENEDPSVFEMHIIKMVQGEYQLTNGYGLEEASKILRNHWSTYIVEDDFEFMSRHGLNAVRIPVGWWIAYGLVPPKPFVGGSLQSLDDAFEWALNHNMKVILDLHAVPGSQNGNHHSGTRDGFIEWDDSKIPETVSVVDFLAK</sequence>
<evidence type="ECO:0000256" key="1">
    <source>
        <dbReference type="ARBA" id="ARBA00005641"/>
    </source>
</evidence>
<keyword evidence="9" id="KW-1185">Reference proteome</keyword>
<feature type="chain" id="PRO_5001507256" evidence="5">
    <location>
        <begin position="25"/>
        <end position="334"/>
    </location>
</feature>
<feature type="signal peptide" evidence="5">
    <location>
        <begin position="1"/>
        <end position="24"/>
    </location>
</feature>
<dbReference type="GO" id="GO:0051015">
    <property type="term" value="F:actin filament binding"/>
    <property type="evidence" value="ECO:0007669"/>
    <property type="project" value="InterPro"/>
</dbReference>
<keyword evidence="5" id="KW-0732">Signal</keyword>
<dbReference type="STRING" id="4155.A0A022R156"/>
<feature type="domain" description="Glycoside hydrolase family 5" evidence="6">
    <location>
        <begin position="227"/>
        <end position="306"/>
    </location>
</feature>
<dbReference type="EMBL" id="KI630776">
    <property type="protein sequence ID" value="EYU33338.1"/>
    <property type="molecule type" value="Genomic_DNA"/>
</dbReference>
<dbReference type="PANTHER" id="PTHR10551:SF13">
    <property type="entry name" value="GLUCAN 1,3-BETA-GLUCOSIDASE ARB_04467-RELATED"/>
    <property type="match status" value="1"/>
</dbReference>
<evidence type="ECO:0000259" key="7">
    <source>
        <dbReference type="Pfam" id="PF25490"/>
    </source>
</evidence>
<evidence type="ECO:0000313" key="9">
    <source>
        <dbReference type="Proteomes" id="UP000030748"/>
    </source>
</evidence>
<dbReference type="Pfam" id="PF00150">
    <property type="entry name" value="Cellulase"/>
    <property type="match status" value="1"/>
</dbReference>
<evidence type="ECO:0000256" key="5">
    <source>
        <dbReference type="SAM" id="SignalP"/>
    </source>
</evidence>
<feature type="domain" description="DUF7910" evidence="7">
    <location>
        <begin position="61"/>
        <end position="205"/>
    </location>
</feature>
<evidence type="ECO:0000256" key="4">
    <source>
        <dbReference type="RuleBase" id="RU361153"/>
    </source>
</evidence>
<keyword evidence="2 4" id="KW-0378">Hydrolase</keyword>
<evidence type="ECO:0000259" key="6">
    <source>
        <dbReference type="Pfam" id="PF00150"/>
    </source>
</evidence>
<comment type="similarity">
    <text evidence="1 4">Belongs to the glycosyl hydrolase 5 (cellulase A) family.</text>
</comment>
<dbReference type="Proteomes" id="UP000030748">
    <property type="component" value="Unassembled WGS sequence"/>
</dbReference>
<dbReference type="FunFam" id="2.80.10.50:FF:000056">
    <property type="entry name" value="Glucan 1,3-beta-glucosidase A"/>
    <property type="match status" value="1"/>
</dbReference>
<dbReference type="CDD" id="cd00257">
    <property type="entry name" value="beta-trefoil_FSCN-like"/>
    <property type="match status" value="1"/>
</dbReference>
<dbReference type="AlphaFoldDB" id="A0A022R156"/>
<reference evidence="8 9" key="1">
    <citation type="journal article" date="2013" name="Proc. Natl. Acad. Sci. U.S.A.">
        <title>Fine-scale variation in meiotic recombination in Mimulus inferred from population shotgun sequencing.</title>
        <authorList>
            <person name="Hellsten U."/>
            <person name="Wright K.M."/>
            <person name="Jenkins J."/>
            <person name="Shu S."/>
            <person name="Yuan Y."/>
            <person name="Wessler S.R."/>
            <person name="Schmutz J."/>
            <person name="Willis J.H."/>
            <person name="Rokhsar D.S."/>
        </authorList>
    </citation>
    <scope>NUCLEOTIDE SEQUENCE [LARGE SCALE GENOMIC DNA]</scope>
    <source>
        <strain evidence="9">cv. DUN x IM62</strain>
    </source>
</reference>
<dbReference type="Gene3D" id="3.20.20.80">
    <property type="entry name" value="Glycosidases"/>
    <property type="match status" value="1"/>
</dbReference>